<dbReference type="Gene3D" id="2.30.42.10">
    <property type="match status" value="1"/>
</dbReference>
<dbReference type="RefSeq" id="XP_001421430.1">
    <property type="nucleotide sequence ID" value="XM_001421393.1"/>
</dbReference>
<gene>
    <name evidence="3" type="ORF">OSTLU_27513</name>
    <name evidence="2" type="ORF">OSTLU_93683</name>
</gene>
<dbReference type="RefSeq" id="XP_001421463.1">
    <property type="nucleotide sequence ID" value="XM_001421426.1"/>
</dbReference>
<dbReference type="GeneID" id="5005594"/>
<organism evidence="2 4">
    <name type="scientific">Ostreococcus lucimarinus (strain CCE9901)</name>
    <dbReference type="NCBI Taxonomy" id="436017"/>
    <lineage>
        <taxon>Eukaryota</taxon>
        <taxon>Viridiplantae</taxon>
        <taxon>Chlorophyta</taxon>
        <taxon>Mamiellophyceae</taxon>
        <taxon>Mamiellales</taxon>
        <taxon>Bathycoccaceae</taxon>
        <taxon>Ostreococcus</taxon>
    </lineage>
</organism>
<keyword evidence="4" id="KW-1185">Reference proteome</keyword>
<dbReference type="EMBL" id="CP000594">
    <property type="protein sequence ID" value="ABO99756.1"/>
    <property type="molecule type" value="Genomic_DNA"/>
</dbReference>
<dbReference type="InterPro" id="IPR001478">
    <property type="entry name" value="PDZ"/>
</dbReference>
<dbReference type="KEGG" id="olu:OSTLU_93683"/>
<dbReference type="eggNOG" id="ENOG502S9ED">
    <property type="taxonomic scope" value="Eukaryota"/>
</dbReference>
<feature type="domain" description="PDZ" evidence="1">
    <location>
        <begin position="51"/>
        <end position="90"/>
    </location>
</feature>
<evidence type="ECO:0000313" key="4">
    <source>
        <dbReference type="Proteomes" id="UP000001568"/>
    </source>
</evidence>
<dbReference type="SUPFAM" id="SSF50156">
    <property type="entry name" value="PDZ domain-like"/>
    <property type="match status" value="1"/>
</dbReference>
<sequence>MTTSAAIRCAVATPRAGPSRRRLTRRRAAAADDEPVPPGCARYAVELKKPLGMFLANDKNGNIFVEELVPGGAAEQSGLISVGDRLIATSAIVFNSEMDYGGVSVKKGEEQIRFSTRGESFDVVMAAISTWPAPRKMKLEFQRCDDEESS</sequence>
<name>A4S7C7_OSTLU</name>
<dbReference type="KEGG" id="olu:OSTLU_27513"/>
<dbReference type="InterPro" id="IPR036034">
    <property type="entry name" value="PDZ_sf"/>
</dbReference>
<evidence type="ECO:0000313" key="3">
    <source>
        <dbReference type="EMBL" id="ABO99756.1"/>
    </source>
</evidence>
<evidence type="ECO:0000313" key="2">
    <source>
        <dbReference type="EMBL" id="ABO99723.1"/>
    </source>
</evidence>
<dbReference type="GeneID" id="5005518"/>
<evidence type="ECO:0000259" key="1">
    <source>
        <dbReference type="PROSITE" id="PS50106"/>
    </source>
</evidence>
<reference evidence="2 4" key="1">
    <citation type="journal article" date="2007" name="Proc. Natl. Acad. Sci. U.S.A.">
        <title>The tiny eukaryote Ostreococcus provides genomic insights into the paradox of plankton speciation.</title>
        <authorList>
            <person name="Palenik B."/>
            <person name="Grimwood J."/>
            <person name="Aerts A."/>
            <person name="Rouze P."/>
            <person name="Salamov A."/>
            <person name="Putnam N."/>
            <person name="Dupont C."/>
            <person name="Jorgensen R."/>
            <person name="Derelle E."/>
            <person name="Rombauts S."/>
            <person name="Zhou K."/>
            <person name="Otillar R."/>
            <person name="Merchant S.S."/>
            <person name="Podell S."/>
            <person name="Gaasterland T."/>
            <person name="Napoli C."/>
            <person name="Gendler K."/>
            <person name="Manuell A."/>
            <person name="Tai V."/>
            <person name="Vallon O."/>
            <person name="Piganeau G."/>
            <person name="Jancek S."/>
            <person name="Heijde M."/>
            <person name="Jabbari K."/>
            <person name="Bowler C."/>
            <person name="Lohr M."/>
            <person name="Robbens S."/>
            <person name="Werner G."/>
            <person name="Dubchak I."/>
            <person name="Pazour G.J."/>
            <person name="Ren Q."/>
            <person name="Paulsen I."/>
            <person name="Delwiche C."/>
            <person name="Schmutz J."/>
            <person name="Rokhsar D."/>
            <person name="Van de Peer Y."/>
            <person name="Moreau H."/>
            <person name="Grigoriev I.V."/>
        </authorList>
    </citation>
    <scope>NUCLEOTIDE SEQUENCE [LARGE SCALE GENOMIC DNA]</scope>
    <source>
        <strain evidence="2 4">CCE9901</strain>
    </source>
</reference>
<dbReference type="PROSITE" id="PS50106">
    <property type="entry name" value="PDZ"/>
    <property type="match status" value="1"/>
</dbReference>
<dbReference type="OrthoDB" id="439127at2759"/>
<dbReference type="HOGENOM" id="CLU_146331_0_0_1"/>
<dbReference type="AlphaFoldDB" id="A4S7C7"/>
<dbReference type="Pfam" id="PF00595">
    <property type="entry name" value="PDZ"/>
    <property type="match status" value="1"/>
</dbReference>
<dbReference type="PANTHER" id="PTHR47661">
    <property type="entry name" value="PHOSPHOGLUCAN PHOSPHATASE LSF1, CHLOROPLASTIC"/>
    <property type="match status" value="1"/>
</dbReference>
<protein>
    <recommendedName>
        <fullName evidence="1">PDZ domain-containing protein</fullName>
    </recommendedName>
</protein>
<accession>A4S7C7</accession>
<dbReference type="Proteomes" id="UP000001568">
    <property type="component" value="Chromosome 14"/>
</dbReference>
<proteinExistence type="predicted"/>
<dbReference type="EMBL" id="CP000594">
    <property type="protein sequence ID" value="ABO99723.1"/>
    <property type="molecule type" value="Genomic_DNA"/>
</dbReference>
<dbReference type="Gramene" id="ABO99723">
    <property type="protein sequence ID" value="ABO99723"/>
    <property type="gene ID" value="OSTLU_93683"/>
</dbReference>
<dbReference type="OMA" id="PAPRKMK"/>
<dbReference type="Gramene" id="ABO99756">
    <property type="protein sequence ID" value="ABO99756"/>
    <property type="gene ID" value="OSTLU_27513"/>
</dbReference>